<protein>
    <submittedName>
        <fullName evidence="1">Uncharacterized protein</fullName>
    </submittedName>
</protein>
<proteinExistence type="predicted"/>
<dbReference type="InterPro" id="IPR021135">
    <property type="entry name" value="PEP_COase"/>
</dbReference>
<reference evidence="1 2" key="1">
    <citation type="journal article" date="2024" name="Plant J.">
        <title>Genome sequences and population genomics reveal climatic adaptation and genomic divergence between two closely related sweetgum species.</title>
        <authorList>
            <person name="Xu W.Q."/>
            <person name="Ren C.Q."/>
            <person name="Zhang X.Y."/>
            <person name="Comes H.P."/>
            <person name="Liu X.H."/>
            <person name="Li Y.G."/>
            <person name="Kettle C.J."/>
            <person name="Jalonen R."/>
            <person name="Gaisberger H."/>
            <person name="Ma Y.Z."/>
            <person name="Qiu Y.X."/>
        </authorList>
    </citation>
    <scope>NUCLEOTIDE SEQUENCE [LARGE SCALE GENOMIC DNA]</scope>
    <source>
        <tissue evidence="1">Leaves</tissue>
    </source>
</reference>
<dbReference type="EMBL" id="JBBPBK010000011">
    <property type="protein sequence ID" value="KAK9275502.1"/>
    <property type="molecule type" value="Genomic_DNA"/>
</dbReference>
<evidence type="ECO:0000313" key="2">
    <source>
        <dbReference type="Proteomes" id="UP001415857"/>
    </source>
</evidence>
<dbReference type="SUPFAM" id="SSF51621">
    <property type="entry name" value="Phosphoenolpyruvate/pyruvate domain"/>
    <property type="match status" value="1"/>
</dbReference>
<dbReference type="InterPro" id="IPR015813">
    <property type="entry name" value="Pyrv/PenolPyrv_kinase-like_dom"/>
</dbReference>
<sequence length="265" mass="30120">MKKLRAFLQIAIHGDLLEGDPYLEQRLHLRDSYIMILNVCQAYMLKRIWDPNYHVKVRPHISKEVMESSKRAAELVKLNPTSEDPNKRKKRRQVKSSLAHACHRRCFTVAVASPSSVGWGGKKPFFLLVGGVCGGGVRGVSLHGNCNPDCLAIVASHLVSNRGNSPLLLLINRQRQSKIFREVEKERDGPDLLLIFLQGVMRSRHVESWAIRWLKAKHLTKVTQCLLILIPEENVNVRHSQPSDGWQPRDMHLGTESCSPYTHAF</sequence>
<accession>A0AAP0RCY8</accession>
<dbReference type="GO" id="GO:0006099">
    <property type="term" value="P:tricarboxylic acid cycle"/>
    <property type="evidence" value="ECO:0007669"/>
    <property type="project" value="InterPro"/>
</dbReference>
<keyword evidence="2" id="KW-1185">Reference proteome</keyword>
<organism evidence="1 2">
    <name type="scientific">Liquidambar formosana</name>
    <name type="common">Formosan gum</name>
    <dbReference type="NCBI Taxonomy" id="63359"/>
    <lineage>
        <taxon>Eukaryota</taxon>
        <taxon>Viridiplantae</taxon>
        <taxon>Streptophyta</taxon>
        <taxon>Embryophyta</taxon>
        <taxon>Tracheophyta</taxon>
        <taxon>Spermatophyta</taxon>
        <taxon>Magnoliopsida</taxon>
        <taxon>eudicotyledons</taxon>
        <taxon>Gunneridae</taxon>
        <taxon>Pentapetalae</taxon>
        <taxon>Saxifragales</taxon>
        <taxon>Altingiaceae</taxon>
        <taxon>Liquidambar</taxon>
    </lineage>
</organism>
<comment type="caution">
    <text evidence="1">The sequence shown here is derived from an EMBL/GenBank/DDBJ whole genome shotgun (WGS) entry which is preliminary data.</text>
</comment>
<gene>
    <name evidence="1" type="ORF">L1049_022769</name>
</gene>
<dbReference type="GO" id="GO:0008964">
    <property type="term" value="F:phosphoenolpyruvate carboxylase activity"/>
    <property type="evidence" value="ECO:0007669"/>
    <property type="project" value="InterPro"/>
</dbReference>
<dbReference type="AlphaFoldDB" id="A0AAP0RCY8"/>
<name>A0AAP0RCY8_LIQFO</name>
<dbReference type="Proteomes" id="UP001415857">
    <property type="component" value="Unassembled WGS sequence"/>
</dbReference>
<evidence type="ECO:0000313" key="1">
    <source>
        <dbReference type="EMBL" id="KAK9275502.1"/>
    </source>
</evidence>
<dbReference type="Pfam" id="PF00311">
    <property type="entry name" value="PEPcase"/>
    <property type="match status" value="1"/>
</dbReference>
<dbReference type="GO" id="GO:0015977">
    <property type="term" value="P:carbon fixation"/>
    <property type="evidence" value="ECO:0007669"/>
    <property type="project" value="InterPro"/>
</dbReference>